<accession>A0A067P4M2</accession>
<dbReference type="InParanoid" id="A0A067P4M2"/>
<dbReference type="AlphaFoldDB" id="A0A067P4M2"/>
<dbReference type="Pfam" id="PF13391">
    <property type="entry name" value="HNH_2"/>
    <property type="match status" value="1"/>
</dbReference>
<dbReference type="HOGENOM" id="CLU_049186_1_0_1"/>
<feature type="domain" description="HNH nuclease" evidence="1">
    <location>
        <begin position="148"/>
        <end position="247"/>
    </location>
</feature>
<sequence>MPSALPPDAAERCHLDSNATTAYQTCIAFEQHVTTTTTAGELELVYARILGYLIIYAPSLPARHEVVKVIQSCERDFEALSELGECFFDYFIRPFKAFKGRTPLGSSHSSRDSLYKNSEELLLAKIREPPKHFVDAKHQALARDGYRCPVTGLYDARAKSMPHITMEDLLSAGGAVYTGCAHIAPDLTYLLNRAVKSHEDSEKDYSAAVLAVLRQFGYDIDNLNGEKVHSLCNVITMEANVHDYFDRLGLWFEPTATPNSYKIRTADPLSLYIYLSGIDQITFTTPDPIKLPLPSPSLLALHAACAQVASLSGANEYIDRIHEEMEEMGVLKDDGTSFDVLRHALMTRLGIQKYD</sequence>
<dbReference type="STRING" id="933084.A0A067P4M2"/>
<evidence type="ECO:0000259" key="1">
    <source>
        <dbReference type="Pfam" id="PF13391"/>
    </source>
</evidence>
<protein>
    <recommendedName>
        <fullName evidence="1">HNH nuclease domain-containing protein</fullName>
    </recommendedName>
</protein>
<gene>
    <name evidence="2" type="ORF">JAAARDRAFT_212033</name>
</gene>
<name>A0A067P4M2_9AGAM</name>
<evidence type="ECO:0000313" key="3">
    <source>
        <dbReference type="Proteomes" id="UP000027265"/>
    </source>
</evidence>
<dbReference type="Proteomes" id="UP000027265">
    <property type="component" value="Unassembled WGS sequence"/>
</dbReference>
<reference evidence="3" key="1">
    <citation type="journal article" date="2014" name="Proc. Natl. Acad. Sci. U.S.A.">
        <title>Extensive sampling of basidiomycete genomes demonstrates inadequacy of the white-rot/brown-rot paradigm for wood decay fungi.</title>
        <authorList>
            <person name="Riley R."/>
            <person name="Salamov A.A."/>
            <person name="Brown D.W."/>
            <person name="Nagy L.G."/>
            <person name="Floudas D."/>
            <person name="Held B.W."/>
            <person name="Levasseur A."/>
            <person name="Lombard V."/>
            <person name="Morin E."/>
            <person name="Otillar R."/>
            <person name="Lindquist E.A."/>
            <person name="Sun H."/>
            <person name="LaButti K.M."/>
            <person name="Schmutz J."/>
            <person name="Jabbour D."/>
            <person name="Luo H."/>
            <person name="Baker S.E."/>
            <person name="Pisabarro A.G."/>
            <person name="Walton J.D."/>
            <person name="Blanchette R.A."/>
            <person name="Henrissat B."/>
            <person name="Martin F."/>
            <person name="Cullen D."/>
            <person name="Hibbett D.S."/>
            <person name="Grigoriev I.V."/>
        </authorList>
    </citation>
    <scope>NUCLEOTIDE SEQUENCE [LARGE SCALE GENOMIC DNA]</scope>
    <source>
        <strain evidence="3">MUCL 33604</strain>
    </source>
</reference>
<evidence type="ECO:0000313" key="2">
    <source>
        <dbReference type="EMBL" id="KDQ49734.1"/>
    </source>
</evidence>
<dbReference type="OrthoDB" id="2104739at2759"/>
<proteinExistence type="predicted"/>
<dbReference type="InterPro" id="IPR003615">
    <property type="entry name" value="HNH_nuc"/>
</dbReference>
<dbReference type="EMBL" id="KL197775">
    <property type="protein sequence ID" value="KDQ49734.1"/>
    <property type="molecule type" value="Genomic_DNA"/>
</dbReference>
<organism evidence="2 3">
    <name type="scientific">Jaapia argillacea MUCL 33604</name>
    <dbReference type="NCBI Taxonomy" id="933084"/>
    <lineage>
        <taxon>Eukaryota</taxon>
        <taxon>Fungi</taxon>
        <taxon>Dikarya</taxon>
        <taxon>Basidiomycota</taxon>
        <taxon>Agaricomycotina</taxon>
        <taxon>Agaricomycetes</taxon>
        <taxon>Agaricomycetidae</taxon>
        <taxon>Jaapiales</taxon>
        <taxon>Jaapiaceae</taxon>
        <taxon>Jaapia</taxon>
    </lineage>
</organism>
<keyword evidence="3" id="KW-1185">Reference proteome</keyword>